<feature type="region of interest" description="Disordered" evidence="4">
    <location>
        <begin position="491"/>
        <end position="532"/>
    </location>
</feature>
<evidence type="ECO:0000259" key="5">
    <source>
        <dbReference type="PROSITE" id="PS50897"/>
    </source>
</evidence>
<keyword evidence="1 3" id="KW-0853">WD repeat</keyword>
<sequence>MTAEEIINIKEAEIIKLILDFLNSRKLHISMLALEKESGIINGLYSDDMLFLRQLILDGQWEEVLQFIQPLECLDKFDRKKFRYIILKQKFLEALCVNNAISAADDPENLELTMQDAVKSLHSLEEFCPTKEDYSKLCLLLTLPRLTHHTEFKDWNPSTARVHCFEEACSMVAEFIPADRKLSEAGFKASGDRLFQLLIKGILYECCVEFCQSKATGEEINEEEVLLAVDVLCGNGCEELDLSLLSWLQNLSPSVFACAFEQKTLSIHVDRLVKPARTGHADLLTPLLTKLSPCPASPLRRPQSADTYMSRSLNPALDGLSHGLVGREKKSTEGDGKATAMSQSFANFGYPSGGNGSKTTMESNVLSDSPDRAPDEKINGSGAANLLRPPLTPGRDGGATGSAEKSEEQLQEFQRQRLRVQQHLEQKQQQRQLYHQMLLEGGVHPPDQPTDAAQHNLTQKFLNRSIQKLEELNVGMEDLGEDVQALAQQCNGTAESGAGKQTPETGSGGNKTAVISSTPQKGGGRGVPSLDESPVLVNKSVFQDEKPKSPFVAVQTLEDTQAVRAVAFHPSGTLYAIGSNSKTLRVCTYPQSLKTSPQGPVKQPEICFKRIKHHKGSIYCVAWSPCGQLLATGSNDKYVKVLPFNADTCNATGPDLEFSMHDGTIRDLAFMEGPESGGAILISAGAGDCNIYTTDCQRGQGLHALSGHTGHILSLYTWGGWMIASGSQDKTVRFWDLRVPSCVKVVGTALHGTGLFFFSAPLQAFKTSGFPHLTNLYYFFFMTFQAVLKCHFMGVKFPCFSAGDLTKTLPVSVVAEHADKVIQCRWHTRDLSFLSSSADKTVTLWAYQP</sequence>
<dbReference type="InterPro" id="IPR015943">
    <property type="entry name" value="WD40/YVTN_repeat-like_dom_sf"/>
</dbReference>
<dbReference type="PANTHER" id="PTHR19863:SF5">
    <property type="entry name" value="WD REPEAT-CONTAINING PROTEIN 47"/>
    <property type="match status" value="1"/>
</dbReference>
<proteinExistence type="predicted"/>
<dbReference type="Pfam" id="PF25602">
    <property type="entry name" value="WDR47_COR"/>
    <property type="match status" value="1"/>
</dbReference>
<dbReference type="PROSITE" id="PS50082">
    <property type="entry name" value="WD_REPEATS_2"/>
    <property type="match status" value="3"/>
</dbReference>
<feature type="domain" description="CTLH" evidence="5">
    <location>
        <begin position="45"/>
        <end position="102"/>
    </location>
</feature>
<dbReference type="PROSITE" id="PS50896">
    <property type="entry name" value="LISH"/>
    <property type="match status" value="1"/>
</dbReference>
<feature type="compositionally biased region" description="Polar residues" evidence="4">
    <location>
        <begin position="357"/>
        <end position="367"/>
    </location>
</feature>
<dbReference type="SMART" id="SM00668">
    <property type="entry name" value="CTLH"/>
    <property type="match status" value="1"/>
</dbReference>
<dbReference type="InterPro" id="IPR001680">
    <property type="entry name" value="WD40_rpt"/>
</dbReference>
<dbReference type="SUPFAM" id="SSF50978">
    <property type="entry name" value="WD40 repeat-like"/>
    <property type="match status" value="1"/>
</dbReference>
<evidence type="ECO:0000256" key="4">
    <source>
        <dbReference type="SAM" id="MobiDB-lite"/>
    </source>
</evidence>
<dbReference type="SMART" id="SM00667">
    <property type="entry name" value="LisH"/>
    <property type="match status" value="1"/>
</dbReference>
<feature type="compositionally biased region" description="Basic and acidic residues" evidence="4">
    <location>
        <begin position="325"/>
        <end position="336"/>
    </location>
</feature>
<reference evidence="6" key="1">
    <citation type="submission" date="2025-08" db="UniProtKB">
        <authorList>
            <consortium name="Ensembl"/>
        </authorList>
    </citation>
    <scope>IDENTIFICATION</scope>
</reference>
<dbReference type="InterPro" id="IPR036322">
    <property type="entry name" value="WD40_repeat_dom_sf"/>
</dbReference>
<name>A0A8C1RF19_CYPCA</name>
<protein>
    <submittedName>
        <fullName evidence="6">WD repeat domain 47b</fullName>
    </submittedName>
</protein>
<dbReference type="Proteomes" id="UP000694427">
    <property type="component" value="Unplaced"/>
</dbReference>
<dbReference type="Pfam" id="PF00400">
    <property type="entry name" value="WD40"/>
    <property type="match status" value="4"/>
</dbReference>
<evidence type="ECO:0000256" key="1">
    <source>
        <dbReference type="ARBA" id="ARBA00022574"/>
    </source>
</evidence>
<dbReference type="Ensembl" id="ENSCCRT00010120910.1">
    <property type="protein sequence ID" value="ENSCCRP00010108654.1"/>
    <property type="gene ID" value="ENSCCRG00010047979.1"/>
</dbReference>
<keyword evidence="2" id="KW-0677">Repeat</keyword>
<evidence type="ECO:0000313" key="6">
    <source>
        <dbReference type="Ensembl" id="ENSCCRP00010108654.1"/>
    </source>
</evidence>
<feature type="repeat" description="WD" evidence="3">
    <location>
        <begin position="611"/>
        <end position="641"/>
    </location>
</feature>
<evidence type="ECO:0000256" key="2">
    <source>
        <dbReference type="ARBA" id="ARBA00022737"/>
    </source>
</evidence>
<feature type="repeat" description="WD" evidence="3">
    <location>
        <begin position="705"/>
        <end position="745"/>
    </location>
</feature>
<accession>A0A8C1RF19</accession>
<feature type="repeat" description="WD" evidence="3">
    <location>
        <begin position="814"/>
        <end position="849"/>
    </location>
</feature>
<reference evidence="6" key="2">
    <citation type="submission" date="2025-09" db="UniProtKB">
        <authorList>
            <consortium name="Ensembl"/>
        </authorList>
    </citation>
    <scope>IDENTIFICATION</scope>
</reference>
<dbReference type="SMART" id="SM00320">
    <property type="entry name" value="WD40"/>
    <property type="match status" value="5"/>
</dbReference>
<dbReference type="InterPro" id="IPR040067">
    <property type="entry name" value="WDR47"/>
</dbReference>
<dbReference type="PROSITE" id="PS00678">
    <property type="entry name" value="WD_REPEATS_1"/>
    <property type="match status" value="1"/>
</dbReference>
<dbReference type="PROSITE" id="PS50897">
    <property type="entry name" value="CTLH"/>
    <property type="match status" value="1"/>
</dbReference>
<keyword evidence="7" id="KW-1185">Reference proteome</keyword>
<dbReference type="InterPro" id="IPR019775">
    <property type="entry name" value="WD40_repeat_CS"/>
</dbReference>
<dbReference type="PROSITE" id="PS50294">
    <property type="entry name" value="WD_REPEATS_REGION"/>
    <property type="match status" value="2"/>
</dbReference>
<dbReference type="AlphaFoldDB" id="A0A8C1RF19"/>
<dbReference type="InterPro" id="IPR006595">
    <property type="entry name" value="CTLH_C"/>
</dbReference>
<evidence type="ECO:0000256" key="3">
    <source>
        <dbReference type="PROSITE-ProRule" id="PRU00221"/>
    </source>
</evidence>
<dbReference type="PANTHER" id="PTHR19863">
    <property type="entry name" value="NEMITIN (NEURONAL ENRICHED MAP INTERACTING PROTEIN) HOMOLOG"/>
    <property type="match status" value="1"/>
</dbReference>
<organism evidence="6 7">
    <name type="scientific">Cyprinus carpio</name>
    <name type="common">Common carp</name>
    <dbReference type="NCBI Taxonomy" id="7962"/>
    <lineage>
        <taxon>Eukaryota</taxon>
        <taxon>Metazoa</taxon>
        <taxon>Chordata</taxon>
        <taxon>Craniata</taxon>
        <taxon>Vertebrata</taxon>
        <taxon>Euteleostomi</taxon>
        <taxon>Actinopterygii</taxon>
        <taxon>Neopterygii</taxon>
        <taxon>Teleostei</taxon>
        <taxon>Ostariophysi</taxon>
        <taxon>Cypriniformes</taxon>
        <taxon>Cyprinidae</taxon>
        <taxon>Cyprininae</taxon>
        <taxon>Cyprinus</taxon>
    </lineage>
</organism>
<dbReference type="InterPro" id="IPR057749">
    <property type="entry name" value="WDR47_COR"/>
</dbReference>
<dbReference type="Gene3D" id="2.130.10.10">
    <property type="entry name" value="YVTN repeat-like/Quinoprotein amine dehydrogenase"/>
    <property type="match status" value="2"/>
</dbReference>
<dbReference type="InterPro" id="IPR006594">
    <property type="entry name" value="LisH"/>
</dbReference>
<feature type="compositionally biased region" description="Basic and acidic residues" evidence="4">
    <location>
        <begin position="369"/>
        <end position="378"/>
    </location>
</feature>
<feature type="region of interest" description="Disordered" evidence="4">
    <location>
        <begin position="319"/>
        <end position="414"/>
    </location>
</feature>
<evidence type="ECO:0000313" key="7">
    <source>
        <dbReference type="Proteomes" id="UP000694427"/>
    </source>
</evidence>